<organism evidence="6 7">
    <name type="scientific">Amblyomma americanum</name>
    <name type="common">Lone star tick</name>
    <dbReference type="NCBI Taxonomy" id="6943"/>
    <lineage>
        <taxon>Eukaryota</taxon>
        <taxon>Metazoa</taxon>
        <taxon>Ecdysozoa</taxon>
        <taxon>Arthropoda</taxon>
        <taxon>Chelicerata</taxon>
        <taxon>Arachnida</taxon>
        <taxon>Acari</taxon>
        <taxon>Parasitiformes</taxon>
        <taxon>Ixodida</taxon>
        <taxon>Ixodoidea</taxon>
        <taxon>Ixodidae</taxon>
        <taxon>Amblyomminae</taxon>
        <taxon>Amblyomma</taxon>
    </lineage>
</organism>
<dbReference type="InterPro" id="IPR005828">
    <property type="entry name" value="MFS_sugar_transport-like"/>
</dbReference>
<dbReference type="Proteomes" id="UP001321473">
    <property type="component" value="Unassembled WGS sequence"/>
</dbReference>
<keyword evidence="7" id="KW-1185">Reference proteome</keyword>
<evidence type="ECO:0000256" key="5">
    <source>
        <dbReference type="SAM" id="Phobius"/>
    </source>
</evidence>
<evidence type="ECO:0008006" key="8">
    <source>
        <dbReference type="Google" id="ProtNLM"/>
    </source>
</evidence>
<feature type="transmembrane region" description="Helical" evidence="5">
    <location>
        <begin position="76"/>
        <end position="94"/>
    </location>
</feature>
<dbReference type="PANTHER" id="PTHR23503">
    <property type="entry name" value="SOLUTE CARRIER FAMILY 2"/>
    <property type="match status" value="1"/>
</dbReference>
<dbReference type="InterPro" id="IPR036259">
    <property type="entry name" value="MFS_trans_sf"/>
</dbReference>
<evidence type="ECO:0000256" key="2">
    <source>
        <dbReference type="ARBA" id="ARBA00022692"/>
    </source>
</evidence>
<keyword evidence="3 5" id="KW-1133">Transmembrane helix</keyword>
<dbReference type="Gene3D" id="1.20.1250.20">
    <property type="entry name" value="MFS general substrate transporter like domains"/>
    <property type="match status" value="2"/>
</dbReference>
<evidence type="ECO:0000256" key="3">
    <source>
        <dbReference type="ARBA" id="ARBA00022989"/>
    </source>
</evidence>
<name>A0AAQ4E3V9_AMBAM</name>
<comment type="subcellular location">
    <subcellularLocation>
        <location evidence="1">Membrane</location>
    </subcellularLocation>
</comment>
<dbReference type="GO" id="GO:0015149">
    <property type="term" value="F:hexose transmembrane transporter activity"/>
    <property type="evidence" value="ECO:0007669"/>
    <property type="project" value="TreeGrafter"/>
</dbReference>
<protein>
    <recommendedName>
        <fullName evidence="8">Sugar transporter</fullName>
    </recommendedName>
</protein>
<dbReference type="SUPFAM" id="SSF103473">
    <property type="entry name" value="MFS general substrate transporter"/>
    <property type="match status" value="1"/>
</dbReference>
<feature type="transmembrane region" description="Helical" evidence="5">
    <location>
        <begin position="51"/>
        <end position="70"/>
    </location>
</feature>
<keyword evidence="4 5" id="KW-0472">Membrane</keyword>
<feature type="non-terminal residue" evidence="6">
    <location>
        <position position="1"/>
    </location>
</feature>
<dbReference type="EMBL" id="JARKHS020022681">
    <property type="protein sequence ID" value="KAK8769384.1"/>
    <property type="molecule type" value="Genomic_DNA"/>
</dbReference>
<evidence type="ECO:0000313" key="7">
    <source>
        <dbReference type="Proteomes" id="UP001321473"/>
    </source>
</evidence>
<dbReference type="InterPro" id="IPR045263">
    <property type="entry name" value="GLUT"/>
</dbReference>
<comment type="caution">
    <text evidence="6">The sequence shown here is derived from an EMBL/GenBank/DDBJ whole genome shotgun (WGS) entry which is preliminary data.</text>
</comment>
<evidence type="ECO:0000313" key="6">
    <source>
        <dbReference type="EMBL" id="KAK8769384.1"/>
    </source>
</evidence>
<reference evidence="6 7" key="1">
    <citation type="journal article" date="2023" name="Arcadia Sci">
        <title>De novo assembly of a long-read Amblyomma americanum tick genome.</title>
        <authorList>
            <person name="Chou S."/>
            <person name="Poskanzer K.E."/>
            <person name="Rollins M."/>
            <person name="Thuy-Boun P.S."/>
        </authorList>
    </citation>
    <scope>NUCLEOTIDE SEQUENCE [LARGE SCALE GENOMIC DNA]</scope>
    <source>
        <strain evidence="6">F_SG_1</strain>
        <tissue evidence="6">Salivary glands</tissue>
    </source>
</reference>
<sequence length="155" mass="17306">VFYYSVRLFEAAGLPPSTAKYATIGVGVVMVVMTLVSIPLMDRAGRRTLHLYGLGGMFIFSIFITISLLVKAALGNYTFLPFTLLLGFFWTFTYKKVPETKNRTFEEISALFRRDDVVSINGMGTRRNSLAPGQDAVYEEKPETSICIHPMAVSF</sequence>
<dbReference type="AlphaFoldDB" id="A0AAQ4E3V9"/>
<accession>A0AAQ4E3V9</accession>
<dbReference type="PANTHER" id="PTHR23503:SF128">
    <property type="entry name" value="GLUCOSE TRANSPORTER TYPE 1"/>
    <property type="match status" value="1"/>
</dbReference>
<dbReference type="Pfam" id="PF00083">
    <property type="entry name" value="Sugar_tr"/>
    <property type="match status" value="2"/>
</dbReference>
<keyword evidence="2 5" id="KW-0812">Transmembrane</keyword>
<evidence type="ECO:0000256" key="1">
    <source>
        <dbReference type="ARBA" id="ARBA00004370"/>
    </source>
</evidence>
<feature type="transmembrane region" description="Helical" evidence="5">
    <location>
        <begin position="20"/>
        <end position="39"/>
    </location>
</feature>
<dbReference type="GO" id="GO:0016020">
    <property type="term" value="C:membrane"/>
    <property type="evidence" value="ECO:0007669"/>
    <property type="project" value="UniProtKB-SubCell"/>
</dbReference>
<gene>
    <name evidence="6" type="ORF">V5799_014151</name>
</gene>
<proteinExistence type="predicted"/>
<evidence type="ECO:0000256" key="4">
    <source>
        <dbReference type="ARBA" id="ARBA00023136"/>
    </source>
</evidence>